<dbReference type="RefSeq" id="WP_188693985.1">
    <property type="nucleotide sequence ID" value="NZ_BMIR01000010.1"/>
</dbReference>
<evidence type="ECO:0000313" key="6">
    <source>
        <dbReference type="EMBL" id="GGE43909.1"/>
    </source>
</evidence>
<evidence type="ECO:0000256" key="2">
    <source>
        <dbReference type="ARBA" id="ARBA00022490"/>
    </source>
</evidence>
<dbReference type="AlphaFoldDB" id="A0A8J3DWJ6"/>
<dbReference type="EMBL" id="BMIR01000010">
    <property type="protein sequence ID" value="GGE43909.1"/>
    <property type="molecule type" value="Genomic_DNA"/>
</dbReference>
<sequence>MTIFTENDRTGEIVIRFPYASQLLRQYKIDFCCSGDRRIGEVIQERELDGEKILNEINAHYEEQKQLHNVIIDWKSQANETIINHIIDTHHNYLRSILPELEQLTLKVAKVHGKHHPELIQVQKLFKTMQADLLQHITKEETYIFPKILDSSVVSQNIGNEIALLEDEHSSSGALLKSIHELTDDFTAPMDACNTFKLTYLKLDELERNTFNHIHLENNILFPRFH</sequence>
<dbReference type="Gene3D" id="1.20.120.520">
    <property type="entry name" value="nmb1532 protein domain like"/>
    <property type="match status" value="1"/>
</dbReference>
<keyword evidence="4" id="KW-0408">Iron</keyword>
<keyword evidence="2" id="KW-0963">Cytoplasm</keyword>
<keyword evidence="7" id="KW-1185">Reference proteome</keyword>
<comment type="subcellular location">
    <subcellularLocation>
        <location evidence="1">Cytoplasm</location>
    </subcellularLocation>
</comment>
<protein>
    <submittedName>
        <fullName evidence="6">Iron-sulfur cluster repair di-iron protein</fullName>
    </submittedName>
</protein>
<dbReference type="Proteomes" id="UP000628775">
    <property type="component" value="Unassembled WGS sequence"/>
</dbReference>
<reference evidence="6" key="1">
    <citation type="journal article" date="2014" name="Int. J. Syst. Evol. Microbiol.">
        <title>Complete genome sequence of Corynebacterium casei LMG S-19264T (=DSM 44701T), isolated from a smear-ripened cheese.</title>
        <authorList>
            <consortium name="US DOE Joint Genome Institute (JGI-PGF)"/>
            <person name="Walter F."/>
            <person name="Albersmeier A."/>
            <person name="Kalinowski J."/>
            <person name="Ruckert C."/>
        </authorList>
    </citation>
    <scope>NUCLEOTIDE SEQUENCE</scope>
    <source>
        <strain evidence="6">CGMCC 1.15371</strain>
    </source>
</reference>
<dbReference type="InterPro" id="IPR019903">
    <property type="entry name" value="RIC_family"/>
</dbReference>
<reference evidence="6" key="2">
    <citation type="submission" date="2020-09" db="EMBL/GenBank/DDBJ databases">
        <authorList>
            <person name="Sun Q."/>
            <person name="Zhou Y."/>
        </authorList>
    </citation>
    <scope>NUCLEOTIDE SEQUENCE</scope>
    <source>
        <strain evidence="6">CGMCC 1.15371</strain>
    </source>
</reference>
<gene>
    <name evidence="6" type="ORF">GCM10011391_23410</name>
</gene>
<accession>A0A8J3DWJ6</accession>
<dbReference type="NCBIfam" id="TIGR03652">
    <property type="entry name" value="FeS_repair_RIC"/>
    <property type="match status" value="1"/>
</dbReference>
<evidence type="ECO:0000313" key="7">
    <source>
        <dbReference type="Proteomes" id="UP000628775"/>
    </source>
</evidence>
<evidence type="ECO:0000259" key="5">
    <source>
        <dbReference type="Pfam" id="PF01814"/>
    </source>
</evidence>
<evidence type="ECO:0000256" key="1">
    <source>
        <dbReference type="ARBA" id="ARBA00004496"/>
    </source>
</evidence>
<dbReference type="PANTHER" id="PTHR36438">
    <property type="entry name" value="IRON-SULFUR CLUSTER REPAIR PROTEIN YTFE"/>
    <property type="match status" value="1"/>
</dbReference>
<evidence type="ECO:0000256" key="3">
    <source>
        <dbReference type="ARBA" id="ARBA00022723"/>
    </source>
</evidence>
<dbReference type="GO" id="GO:0005737">
    <property type="term" value="C:cytoplasm"/>
    <property type="evidence" value="ECO:0007669"/>
    <property type="project" value="UniProtKB-SubCell"/>
</dbReference>
<dbReference type="Pfam" id="PF01814">
    <property type="entry name" value="Hemerythrin"/>
    <property type="match status" value="1"/>
</dbReference>
<feature type="domain" description="Hemerythrin-like" evidence="5">
    <location>
        <begin position="84"/>
        <end position="224"/>
    </location>
</feature>
<dbReference type="InterPro" id="IPR012312">
    <property type="entry name" value="Hemerythrin-like"/>
</dbReference>
<proteinExistence type="predicted"/>
<dbReference type="PANTHER" id="PTHR36438:SF1">
    <property type="entry name" value="IRON-SULFUR CLUSTER REPAIR PROTEIN YTFE"/>
    <property type="match status" value="1"/>
</dbReference>
<organism evidence="6 7">
    <name type="scientific">Pullulanibacillus camelliae</name>
    <dbReference type="NCBI Taxonomy" id="1707096"/>
    <lineage>
        <taxon>Bacteria</taxon>
        <taxon>Bacillati</taxon>
        <taxon>Bacillota</taxon>
        <taxon>Bacilli</taxon>
        <taxon>Bacillales</taxon>
        <taxon>Sporolactobacillaceae</taxon>
        <taxon>Pullulanibacillus</taxon>
    </lineage>
</organism>
<name>A0A8J3DWJ6_9BACL</name>
<evidence type="ECO:0000256" key="4">
    <source>
        <dbReference type="ARBA" id="ARBA00023004"/>
    </source>
</evidence>
<dbReference type="GO" id="GO:0046872">
    <property type="term" value="F:metal ion binding"/>
    <property type="evidence" value="ECO:0007669"/>
    <property type="project" value="UniProtKB-KW"/>
</dbReference>
<dbReference type="Pfam" id="PF04405">
    <property type="entry name" value="ScdA_N"/>
    <property type="match status" value="1"/>
</dbReference>
<keyword evidence="3" id="KW-0479">Metal-binding</keyword>
<comment type="caution">
    <text evidence="6">The sequence shown here is derived from an EMBL/GenBank/DDBJ whole genome shotgun (WGS) entry which is preliminary data.</text>
</comment>